<dbReference type="EMBL" id="QOHR01000002">
    <property type="protein sequence ID" value="REC58365.1"/>
    <property type="molecule type" value="Genomic_DNA"/>
</dbReference>
<feature type="transmembrane region" description="Helical" evidence="12">
    <location>
        <begin position="172"/>
        <end position="191"/>
    </location>
</feature>
<keyword evidence="15" id="KW-1185">Reference proteome</keyword>
<dbReference type="PROSITE" id="PS01061">
    <property type="entry name" value="FLIP_2"/>
    <property type="match status" value="1"/>
</dbReference>
<name>A0A3D9BXX3_9RHOB</name>
<evidence type="ECO:0000256" key="3">
    <source>
        <dbReference type="ARBA" id="ARBA00022448"/>
    </source>
</evidence>
<keyword evidence="14" id="KW-0966">Cell projection</keyword>
<evidence type="ECO:0000256" key="1">
    <source>
        <dbReference type="ARBA" id="ARBA00006257"/>
    </source>
</evidence>
<dbReference type="PANTHER" id="PTHR30587">
    <property type="entry name" value="FLAGELLAR BIOSYNTHETIC PROTEIN FLIP"/>
    <property type="match status" value="1"/>
</dbReference>
<dbReference type="InterPro" id="IPR005837">
    <property type="entry name" value="FliP"/>
</dbReference>
<organism evidence="14 15">
    <name type="scientific">Rhodosalinus sediminis</name>
    <dbReference type="NCBI Taxonomy" id="1940533"/>
    <lineage>
        <taxon>Bacteria</taxon>
        <taxon>Pseudomonadati</taxon>
        <taxon>Pseudomonadota</taxon>
        <taxon>Alphaproteobacteria</taxon>
        <taxon>Rhodobacterales</taxon>
        <taxon>Paracoccaceae</taxon>
        <taxon>Rhodosalinus</taxon>
    </lineage>
</organism>
<feature type="transmembrane region" description="Helical" evidence="12">
    <location>
        <begin position="90"/>
        <end position="110"/>
    </location>
</feature>
<reference evidence="14 15" key="1">
    <citation type="journal article" date="2017" name="Int. J. Syst. Evol. Microbiol.">
        <title>Rhodosalinus sediminis gen. nov., sp. nov., isolated from marine saltern.</title>
        <authorList>
            <person name="Guo L.Y."/>
            <person name="Ling S.K."/>
            <person name="Li C.M."/>
            <person name="Chen G.J."/>
            <person name="Du Z.J."/>
        </authorList>
    </citation>
    <scope>NUCLEOTIDE SEQUENCE [LARGE SCALE GENOMIC DNA]</scope>
    <source>
        <strain evidence="14 15">WDN1C137</strain>
    </source>
</reference>
<dbReference type="AlphaFoldDB" id="A0A3D9BXX3"/>
<evidence type="ECO:0000256" key="11">
    <source>
        <dbReference type="ARBA" id="ARBA00023225"/>
    </source>
</evidence>
<feature type="transmembrane region" description="Helical" evidence="12">
    <location>
        <begin position="130"/>
        <end position="160"/>
    </location>
</feature>
<keyword evidence="10" id="KW-0975">Bacterial flagellum</keyword>
<evidence type="ECO:0000256" key="12">
    <source>
        <dbReference type="RuleBase" id="RU362069"/>
    </source>
</evidence>
<dbReference type="NCBIfam" id="NF009438">
    <property type="entry name" value="PRK12797.1"/>
    <property type="match status" value="1"/>
</dbReference>
<dbReference type="PROSITE" id="PS01060">
    <property type="entry name" value="FLIP_1"/>
    <property type="match status" value="1"/>
</dbReference>
<dbReference type="OrthoDB" id="9805111at2"/>
<evidence type="ECO:0000313" key="14">
    <source>
        <dbReference type="EMBL" id="REC58365.1"/>
    </source>
</evidence>
<dbReference type="PRINTS" id="PR00951">
    <property type="entry name" value="FLGBIOSNFLIP"/>
</dbReference>
<comment type="caution">
    <text evidence="14">The sequence shown here is derived from an EMBL/GenBank/DDBJ whole genome shotgun (WGS) entry which is preliminary data.</text>
</comment>
<comment type="function">
    <text evidence="12">Plays a role in the flagellum-specific transport system.</text>
</comment>
<evidence type="ECO:0000256" key="6">
    <source>
        <dbReference type="ARBA" id="ARBA00022795"/>
    </source>
</evidence>
<feature type="compositionally biased region" description="Low complexity" evidence="13">
    <location>
        <begin position="9"/>
        <end position="20"/>
    </location>
</feature>
<dbReference type="InterPro" id="IPR005838">
    <property type="entry name" value="T3SS_IM_P"/>
</dbReference>
<feature type="transmembrane region" description="Helical" evidence="12">
    <location>
        <begin position="271"/>
        <end position="297"/>
    </location>
</feature>
<comment type="similarity">
    <text evidence="1 12">Belongs to the FliP/MopC/SpaP family.</text>
</comment>
<dbReference type="GO" id="GO:0009306">
    <property type="term" value="P:protein secretion"/>
    <property type="evidence" value="ECO:0007669"/>
    <property type="project" value="UniProtKB-UniRule"/>
</dbReference>
<keyword evidence="5 12" id="KW-0812">Transmembrane</keyword>
<evidence type="ECO:0000256" key="4">
    <source>
        <dbReference type="ARBA" id="ARBA00022475"/>
    </source>
</evidence>
<dbReference type="PANTHER" id="PTHR30587:SF0">
    <property type="entry name" value="FLAGELLAR BIOSYNTHETIC PROTEIN FLIP"/>
    <property type="match status" value="1"/>
</dbReference>
<keyword evidence="11 12" id="KW-1006">Bacterial flagellum protein export</keyword>
<keyword evidence="9 12" id="KW-0472">Membrane</keyword>
<evidence type="ECO:0000256" key="5">
    <source>
        <dbReference type="ARBA" id="ARBA00022692"/>
    </source>
</evidence>
<evidence type="ECO:0000256" key="10">
    <source>
        <dbReference type="ARBA" id="ARBA00023143"/>
    </source>
</evidence>
<dbReference type="GO" id="GO:0009425">
    <property type="term" value="C:bacterial-type flagellum basal body"/>
    <property type="evidence" value="ECO:0007669"/>
    <property type="project" value="UniProtKB-SubCell"/>
</dbReference>
<gene>
    <name evidence="12 14" type="primary">fliP</name>
    <name evidence="14" type="ORF">DRV84_02010</name>
</gene>
<evidence type="ECO:0000256" key="7">
    <source>
        <dbReference type="ARBA" id="ARBA00022927"/>
    </source>
</evidence>
<keyword evidence="8 12" id="KW-1133">Transmembrane helix</keyword>
<feature type="compositionally biased region" description="Basic residues" evidence="13">
    <location>
        <begin position="27"/>
        <end position="37"/>
    </location>
</feature>
<evidence type="ECO:0000256" key="13">
    <source>
        <dbReference type="SAM" id="MobiDB-lite"/>
    </source>
</evidence>
<sequence length="335" mass="35844">MAHRGGVPRGARARLAAGAAQPPPPRRAPRHVPAHARRGGDGPRRGHAGGTARRGRARAPRRLPAPGHARDRPAARRARGTGGRVMIRRLLPLAAAALALGAATAEAQGMPVLTLDEGAGGTRYSLSLQVLFLMTALTILPSLVLGMSAFTRIIIVLSILRQALGTQQTPPNQVLIAITLFLSFFVMQPVLSEMNDTALTPYLEERIGAREALERARAPISAFMIENTRRNDLLLFADLAGVDGFESREEVPLSVLLPAFITSELKTAFQIGFLIFLPFLVIDMVIASILMALGMMMLSPMLVSLPFKLLLFVLVDGWALTMGSLASGFGTGVMP</sequence>
<keyword evidence="6 12" id="KW-1005">Bacterial flagellum biogenesis</keyword>
<accession>A0A3D9BXX3</accession>
<evidence type="ECO:0000256" key="8">
    <source>
        <dbReference type="ARBA" id="ARBA00022989"/>
    </source>
</evidence>
<dbReference type="Proteomes" id="UP000257131">
    <property type="component" value="Unassembled WGS sequence"/>
</dbReference>
<feature type="region of interest" description="Disordered" evidence="13">
    <location>
        <begin position="1"/>
        <end position="81"/>
    </location>
</feature>
<protein>
    <recommendedName>
        <fullName evidence="2 12">Flagellar biosynthetic protein FliP</fullName>
    </recommendedName>
</protein>
<dbReference type="GO" id="GO:0005886">
    <property type="term" value="C:plasma membrane"/>
    <property type="evidence" value="ECO:0007669"/>
    <property type="project" value="UniProtKB-SubCell"/>
</dbReference>
<evidence type="ECO:0000256" key="9">
    <source>
        <dbReference type="ARBA" id="ARBA00023136"/>
    </source>
</evidence>
<dbReference type="NCBIfam" id="TIGR01103">
    <property type="entry name" value="fliP"/>
    <property type="match status" value="1"/>
</dbReference>
<proteinExistence type="inferred from homology"/>
<keyword evidence="14" id="KW-0282">Flagellum</keyword>
<dbReference type="Pfam" id="PF00813">
    <property type="entry name" value="FliP"/>
    <property type="match status" value="1"/>
</dbReference>
<evidence type="ECO:0000256" key="2">
    <source>
        <dbReference type="ARBA" id="ARBA00021714"/>
    </source>
</evidence>
<keyword evidence="7 12" id="KW-0653">Protein transport</keyword>
<dbReference type="GO" id="GO:0044781">
    <property type="term" value="P:bacterial-type flagellum organization"/>
    <property type="evidence" value="ECO:0007669"/>
    <property type="project" value="UniProtKB-UniRule"/>
</dbReference>
<feature type="transmembrane region" description="Helical" evidence="12">
    <location>
        <begin position="309"/>
        <end position="329"/>
    </location>
</feature>
<comment type="subcellular location">
    <subcellularLocation>
        <location evidence="12">Cell membrane</location>
        <topology evidence="12">Multi-pass membrane protein</topology>
    </subcellularLocation>
    <subcellularLocation>
        <location evidence="12">Bacterial flagellum basal body</location>
    </subcellularLocation>
</comment>
<evidence type="ECO:0000313" key="15">
    <source>
        <dbReference type="Proteomes" id="UP000257131"/>
    </source>
</evidence>
<keyword evidence="14" id="KW-0969">Cilium</keyword>
<keyword evidence="3 12" id="KW-0813">Transport</keyword>
<dbReference type="PRINTS" id="PR01302">
    <property type="entry name" value="TYPE3IMPPROT"/>
</dbReference>
<keyword evidence="4 12" id="KW-1003">Cell membrane</keyword>